<feature type="non-terminal residue" evidence="2">
    <location>
        <position position="170"/>
    </location>
</feature>
<feature type="non-terminal residue" evidence="2">
    <location>
        <position position="1"/>
    </location>
</feature>
<accession>X1K828</accession>
<comment type="caution">
    <text evidence="2">The sequence shown here is derived from an EMBL/GenBank/DDBJ whole genome shotgun (WGS) entry which is preliminary data.</text>
</comment>
<organism evidence="2">
    <name type="scientific">marine sediment metagenome</name>
    <dbReference type="NCBI Taxonomy" id="412755"/>
    <lineage>
        <taxon>unclassified sequences</taxon>
        <taxon>metagenomes</taxon>
        <taxon>ecological metagenomes</taxon>
    </lineage>
</organism>
<dbReference type="InterPro" id="IPR025420">
    <property type="entry name" value="DUF4143"/>
</dbReference>
<sequence>ELDFSKHVSVQNIAKLNLIWSSIPSQLARENKKFIYSVVKEGARAREYEDALIWLNNAGMVYKIYRITKPGLPLSAYYDLSAFKLYTVDVGLLRMLSRLDPSAFKEGNRLFTEFKGALAENFALQSIITRFDVLPRYWTSKAKAEVDFILQHDNDIYPVEVKSSENVKSR</sequence>
<dbReference type="AlphaFoldDB" id="X1K828"/>
<evidence type="ECO:0000313" key="2">
    <source>
        <dbReference type="EMBL" id="GAH78238.1"/>
    </source>
</evidence>
<gene>
    <name evidence="2" type="ORF">S03H2_67824</name>
</gene>
<dbReference type="PANTHER" id="PTHR33295:SF7">
    <property type="entry name" value="ATPASE"/>
    <property type="match status" value="1"/>
</dbReference>
<dbReference type="PANTHER" id="PTHR33295">
    <property type="entry name" value="ATPASE"/>
    <property type="match status" value="1"/>
</dbReference>
<dbReference type="EMBL" id="BARU01044483">
    <property type="protein sequence ID" value="GAH78238.1"/>
    <property type="molecule type" value="Genomic_DNA"/>
</dbReference>
<reference evidence="2" key="1">
    <citation type="journal article" date="2014" name="Front. Microbiol.">
        <title>High frequency of phylogenetically diverse reductive dehalogenase-homologous genes in deep subseafloor sedimentary metagenomes.</title>
        <authorList>
            <person name="Kawai M."/>
            <person name="Futagami T."/>
            <person name="Toyoda A."/>
            <person name="Takaki Y."/>
            <person name="Nishi S."/>
            <person name="Hori S."/>
            <person name="Arai W."/>
            <person name="Tsubouchi T."/>
            <person name="Morono Y."/>
            <person name="Uchiyama I."/>
            <person name="Ito T."/>
            <person name="Fujiyama A."/>
            <person name="Inagaki F."/>
            <person name="Takami H."/>
        </authorList>
    </citation>
    <scope>NUCLEOTIDE SEQUENCE</scope>
    <source>
        <strain evidence="2">Expedition CK06-06</strain>
    </source>
</reference>
<dbReference type="Pfam" id="PF13635">
    <property type="entry name" value="DUF4143"/>
    <property type="match status" value="1"/>
</dbReference>
<name>X1K828_9ZZZZ</name>
<feature type="domain" description="DUF4143" evidence="1">
    <location>
        <begin position="3"/>
        <end position="164"/>
    </location>
</feature>
<protein>
    <recommendedName>
        <fullName evidence="1">DUF4143 domain-containing protein</fullName>
    </recommendedName>
</protein>
<evidence type="ECO:0000259" key="1">
    <source>
        <dbReference type="Pfam" id="PF13635"/>
    </source>
</evidence>
<proteinExistence type="predicted"/>